<dbReference type="EC" id="3.1.21.10" evidence="13 14"/>
<dbReference type="AlphaFoldDB" id="A0A840R3D7"/>
<name>A0A840R3D7_9GAMM</name>
<dbReference type="GO" id="GO:0000287">
    <property type="term" value="F:magnesium ion binding"/>
    <property type="evidence" value="ECO:0007669"/>
    <property type="project" value="UniProtKB-UniRule"/>
</dbReference>
<dbReference type="InterPro" id="IPR012337">
    <property type="entry name" value="RNaseH-like_sf"/>
</dbReference>
<reference evidence="15 16" key="1">
    <citation type="submission" date="2020-08" db="EMBL/GenBank/DDBJ databases">
        <title>Genomic Encyclopedia of Type Strains, Phase IV (KMG-IV): sequencing the most valuable type-strain genomes for metagenomic binning, comparative biology and taxonomic classification.</title>
        <authorList>
            <person name="Goeker M."/>
        </authorList>
    </citation>
    <scope>NUCLEOTIDE SEQUENCE [LARGE SCALE GENOMIC DNA]</scope>
    <source>
        <strain evidence="15 16">DSM 25701</strain>
    </source>
</reference>
<keyword evidence="8 13" id="KW-0460">Magnesium</keyword>
<keyword evidence="16" id="KW-1185">Reference proteome</keyword>
<accession>A0A840R3D7</accession>
<dbReference type="PRINTS" id="PR00696">
    <property type="entry name" value="RSOLVASERUVC"/>
</dbReference>
<keyword evidence="5 13" id="KW-0255">Endonuclease</keyword>
<dbReference type="GO" id="GO:0008821">
    <property type="term" value="F:crossover junction DNA endonuclease activity"/>
    <property type="evidence" value="ECO:0007669"/>
    <property type="project" value="UniProtKB-UniRule"/>
</dbReference>
<evidence type="ECO:0000256" key="4">
    <source>
        <dbReference type="ARBA" id="ARBA00022723"/>
    </source>
</evidence>
<feature type="active site" evidence="13">
    <location>
        <position position="139"/>
    </location>
</feature>
<dbReference type="RefSeq" id="WP_184461708.1">
    <property type="nucleotide sequence ID" value="NZ_JACHHW010000003.1"/>
</dbReference>
<dbReference type="SUPFAM" id="SSF53098">
    <property type="entry name" value="Ribonuclease H-like"/>
    <property type="match status" value="1"/>
</dbReference>
<dbReference type="InterPro" id="IPR036397">
    <property type="entry name" value="RNaseH_sf"/>
</dbReference>
<evidence type="ECO:0000256" key="14">
    <source>
        <dbReference type="NCBIfam" id="TIGR00228"/>
    </source>
</evidence>
<dbReference type="NCBIfam" id="TIGR00228">
    <property type="entry name" value="ruvC"/>
    <property type="match status" value="1"/>
</dbReference>
<keyword evidence="7 13" id="KW-0378">Hydrolase</keyword>
<dbReference type="Pfam" id="PF02075">
    <property type="entry name" value="RuvC"/>
    <property type="match status" value="1"/>
</dbReference>
<evidence type="ECO:0000256" key="10">
    <source>
        <dbReference type="ARBA" id="ARBA00023172"/>
    </source>
</evidence>
<gene>
    <name evidence="13" type="primary">ruvC</name>
    <name evidence="15" type="ORF">HNQ57_001223</name>
</gene>
<evidence type="ECO:0000256" key="1">
    <source>
        <dbReference type="ARBA" id="ARBA00009518"/>
    </source>
</evidence>
<sequence>MTIILGVDPGSQKTGFGVIEVIGNRHRYITSGVIRLPTGALPARLDIIFKSLSTIIAEYSPVEAAVEEVFMAKSAGSALKLGQARGAAVVACVSHDLIVAEYTARQIKKAVVGTGAADKEQIQHMVKILLKLPAVPQEDAADALAAAICHANSRQGLLTMSASTTATRMRRGRLT</sequence>
<comment type="function">
    <text evidence="13">The RuvA-RuvB-RuvC complex processes Holliday junction (HJ) DNA during genetic recombination and DNA repair. Endonuclease that resolves HJ intermediates. Cleaves cruciform DNA by making single-stranded nicks across the HJ at symmetrical positions within the homologous arms, yielding a 5'-phosphate and a 3'-hydroxyl group; requires a central core of homology in the junction. The consensus cleavage sequence is 5'-(A/T)TT(C/G)-3'. Cleavage occurs on the 3'-side of the TT dinucleotide at the point of strand exchange. HJ branch migration catalyzed by RuvA-RuvB allows RuvC to scan DNA until it finds its consensus sequence, where it cleaves and resolves the cruciform DNA.</text>
</comment>
<evidence type="ECO:0000256" key="9">
    <source>
        <dbReference type="ARBA" id="ARBA00023125"/>
    </source>
</evidence>
<evidence type="ECO:0000256" key="11">
    <source>
        <dbReference type="ARBA" id="ARBA00023204"/>
    </source>
</evidence>
<keyword evidence="4 13" id="KW-0479">Metal-binding</keyword>
<dbReference type="GO" id="GO:0048476">
    <property type="term" value="C:Holliday junction resolvase complex"/>
    <property type="evidence" value="ECO:0007669"/>
    <property type="project" value="UniProtKB-UniRule"/>
</dbReference>
<keyword evidence="2 13" id="KW-0963">Cytoplasm</keyword>
<dbReference type="Proteomes" id="UP000536640">
    <property type="component" value="Unassembled WGS sequence"/>
</dbReference>
<feature type="active site" evidence="13">
    <location>
        <position position="67"/>
    </location>
</feature>
<evidence type="ECO:0000256" key="13">
    <source>
        <dbReference type="HAMAP-Rule" id="MF_00034"/>
    </source>
</evidence>
<evidence type="ECO:0000313" key="16">
    <source>
        <dbReference type="Proteomes" id="UP000536640"/>
    </source>
</evidence>
<organism evidence="15 16">
    <name type="scientific">Zhongshania antarctica</name>
    <dbReference type="NCBI Taxonomy" id="641702"/>
    <lineage>
        <taxon>Bacteria</taxon>
        <taxon>Pseudomonadati</taxon>
        <taxon>Pseudomonadota</taxon>
        <taxon>Gammaproteobacteria</taxon>
        <taxon>Cellvibrionales</taxon>
        <taxon>Spongiibacteraceae</taxon>
        <taxon>Zhongshania</taxon>
    </lineage>
</organism>
<dbReference type="Gene3D" id="3.30.420.10">
    <property type="entry name" value="Ribonuclease H-like superfamily/Ribonuclease H"/>
    <property type="match status" value="1"/>
</dbReference>
<feature type="binding site" evidence="13">
    <location>
        <position position="8"/>
    </location>
    <ligand>
        <name>Mg(2+)</name>
        <dbReference type="ChEBI" id="CHEBI:18420"/>
        <label>1</label>
    </ligand>
</feature>
<comment type="catalytic activity">
    <reaction evidence="12 13">
        <text>Endonucleolytic cleavage at a junction such as a reciprocal single-stranded crossover between two homologous DNA duplexes (Holliday junction).</text>
        <dbReference type="EC" id="3.1.21.10"/>
    </reaction>
</comment>
<evidence type="ECO:0000256" key="2">
    <source>
        <dbReference type="ARBA" id="ARBA00022490"/>
    </source>
</evidence>
<evidence type="ECO:0000256" key="5">
    <source>
        <dbReference type="ARBA" id="ARBA00022759"/>
    </source>
</evidence>
<keyword evidence="3 13" id="KW-0540">Nuclease</keyword>
<comment type="caution">
    <text evidence="15">The sequence shown here is derived from an EMBL/GenBank/DDBJ whole genome shotgun (WGS) entry which is preliminary data.</text>
</comment>
<evidence type="ECO:0000256" key="3">
    <source>
        <dbReference type="ARBA" id="ARBA00022722"/>
    </source>
</evidence>
<evidence type="ECO:0000256" key="6">
    <source>
        <dbReference type="ARBA" id="ARBA00022763"/>
    </source>
</evidence>
<dbReference type="CDD" id="cd16962">
    <property type="entry name" value="RuvC"/>
    <property type="match status" value="1"/>
</dbReference>
<dbReference type="GO" id="GO:0005737">
    <property type="term" value="C:cytoplasm"/>
    <property type="evidence" value="ECO:0007669"/>
    <property type="project" value="UniProtKB-SubCell"/>
</dbReference>
<feature type="binding site" evidence="13">
    <location>
        <position position="67"/>
    </location>
    <ligand>
        <name>Mg(2+)</name>
        <dbReference type="ChEBI" id="CHEBI:18420"/>
        <label>2</label>
    </ligand>
</feature>
<comment type="similarity">
    <text evidence="1 13">Belongs to the RuvC family.</text>
</comment>
<protein>
    <recommendedName>
        <fullName evidence="13 14">Crossover junction endodeoxyribonuclease RuvC</fullName>
        <ecNumber evidence="13 14">3.1.21.10</ecNumber>
    </recommendedName>
    <alternativeName>
        <fullName evidence="13">Holliday junction nuclease RuvC</fullName>
    </alternativeName>
    <alternativeName>
        <fullName evidence="13">Holliday junction resolvase RuvC</fullName>
    </alternativeName>
</protein>
<dbReference type="PROSITE" id="PS01321">
    <property type="entry name" value="RUVC"/>
    <property type="match status" value="1"/>
</dbReference>
<dbReference type="PANTHER" id="PTHR30194">
    <property type="entry name" value="CROSSOVER JUNCTION ENDODEOXYRIBONUCLEASE RUVC"/>
    <property type="match status" value="1"/>
</dbReference>
<keyword evidence="9 13" id="KW-0238">DNA-binding</keyword>
<keyword evidence="11 13" id="KW-0234">DNA repair</keyword>
<comment type="subcellular location">
    <subcellularLocation>
        <location evidence="13">Cytoplasm</location>
    </subcellularLocation>
</comment>
<evidence type="ECO:0000256" key="7">
    <source>
        <dbReference type="ARBA" id="ARBA00022801"/>
    </source>
</evidence>
<dbReference type="GO" id="GO:0003677">
    <property type="term" value="F:DNA binding"/>
    <property type="evidence" value="ECO:0007669"/>
    <property type="project" value="UniProtKB-KW"/>
</dbReference>
<dbReference type="PANTHER" id="PTHR30194:SF3">
    <property type="entry name" value="CROSSOVER JUNCTION ENDODEOXYRIBONUCLEASE RUVC"/>
    <property type="match status" value="1"/>
</dbReference>
<dbReference type="HAMAP" id="MF_00034">
    <property type="entry name" value="RuvC"/>
    <property type="match status" value="1"/>
</dbReference>
<comment type="cofactor">
    <cofactor evidence="13">
        <name>Mg(2+)</name>
        <dbReference type="ChEBI" id="CHEBI:18420"/>
    </cofactor>
    <text evidence="13">Binds 2 Mg(2+) ion per subunit.</text>
</comment>
<evidence type="ECO:0000256" key="12">
    <source>
        <dbReference type="ARBA" id="ARBA00029354"/>
    </source>
</evidence>
<proteinExistence type="inferred from homology"/>
<keyword evidence="6 13" id="KW-0227">DNA damage</keyword>
<evidence type="ECO:0000256" key="8">
    <source>
        <dbReference type="ARBA" id="ARBA00022842"/>
    </source>
</evidence>
<keyword evidence="10 13" id="KW-0233">DNA recombination</keyword>
<feature type="active site" evidence="13">
    <location>
        <position position="8"/>
    </location>
</feature>
<dbReference type="GO" id="GO:0006310">
    <property type="term" value="P:DNA recombination"/>
    <property type="evidence" value="ECO:0007669"/>
    <property type="project" value="UniProtKB-UniRule"/>
</dbReference>
<dbReference type="GO" id="GO:0006281">
    <property type="term" value="P:DNA repair"/>
    <property type="evidence" value="ECO:0007669"/>
    <property type="project" value="UniProtKB-UniRule"/>
</dbReference>
<feature type="binding site" evidence="13">
    <location>
        <position position="139"/>
    </location>
    <ligand>
        <name>Mg(2+)</name>
        <dbReference type="ChEBI" id="CHEBI:18420"/>
        <label>1</label>
    </ligand>
</feature>
<dbReference type="EMBL" id="JACHHW010000003">
    <property type="protein sequence ID" value="MBB5186960.1"/>
    <property type="molecule type" value="Genomic_DNA"/>
</dbReference>
<comment type="subunit">
    <text evidence="13">Homodimer which binds Holliday junction (HJ) DNA. The HJ becomes 2-fold symmetrical on binding to RuvC with unstacked arms; it has a different conformation from HJ DNA in complex with RuvA. In the full resolvosome a probable DNA-RuvA(4)-RuvB(12)-RuvC(2) complex forms which resolves the HJ.</text>
</comment>
<evidence type="ECO:0000313" key="15">
    <source>
        <dbReference type="EMBL" id="MBB5186960.1"/>
    </source>
</evidence>
<dbReference type="FunFam" id="3.30.420.10:FF:000002">
    <property type="entry name" value="Crossover junction endodeoxyribonuclease RuvC"/>
    <property type="match status" value="1"/>
</dbReference>
<dbReference type="InterPro" id="IPR002176">
    <property type="entry name" value="X-over_junc_endoDNase_RuvC"/>
</dbReference>
<dbReference type="InterPro" id="IPR020563">
    <property type="entry name" value="X-over_junc_endoDNase_Mg_BS"/>
</dbReference>